<organism evidence="1 2">
    <name type="scientific">Pseudomonas baetica</name>
    <dbReference type="NCBI Taxonomy" id="674054"/>
    <lineage>
        <taxon>Bacteria</taxon>
        <taxon>Pseudomonadati</taxon>
        <taxon>Pseudomonadota</taxon>
        <taxon>Gammaproteobacteria</taxon>
        <taxon>Pseudomonadales</taxon>
        <taxon>Pseudomonadaceae</taxon>
        <taxon>Pseudomonas</taxon>
    </lineage>
</organism>
<gene>
    <name evidence="1" type="ORF">ATI02_0288</name>
</gene>
<dbReference type="InterPro" id="IPR013431">
    <property type="entry name" value="Delta_60_rpt"/>
</dbReference>
<accession>A0ABX4PVC3</accession>
<protein>
    <submittedName>
        <fullName evidence="1">Delta-60 repeat protein</fullName>
    </submittedName>
</protein>
<evidence type="ECO:0000313" key="1">
    <source>
        <dbReference type="EMBL" id="PKA67588.1"/>
    </source>
</evidence>
<name>A0ABX4PVC3_9PSED</name>
<evidence type="ECO:0000313" key="2">
    <source>
        <dbReference type="Proteomes" id="UP000232455"/>
    </source>
</evidence>
<dbReference type="Proteomes" id="UP000232455">
    <property type="component" value="Unassembled WGS sequence"/>
</dbReference>
<dbReference type="EMBL" id="PHHE01000001">
    <property type="protein sequence ID" value="PKA67588.1"/>
    <property type="molecule type" value="Genomic_DNA"/>
</dbReference>
<dbReference type="NCBIfam" id="TIGR02608">
    <property type="entry name" value="delta_60_rpt"/>
    <property type="match status" value="6"/>
</dbReference>
<reference evidence="1 2" key="1">
    <citation type="submission" date="2017-11" db="EMBL/GenBank/DDBJ databases">
        <title>Genome sequencing of a diverse group of Pseudomonas species.</title>
        <authorList>
            <person name="Loper J."/>
        </authorList>
    </citation>
    <scope>NUCLEOTIDE SEQUENCE [LARGE SCALE GENOMIC DNA]</scope>
    <source>
        <strain evidence="1 2">LMG 25716</strain>
    </source>
</reference>
<dbReference type="Pfam" id="PF17164">
    <property type="entry name" value="DUF5122"/>
    <property type="match status" value="3"/>
</dbReference>
<dbReference type="Gene3D" id="2.80.10.50">
    <property type="match status" value="3"/>
</dbReference>
<comment type="caution">
    <text evidence="1">The sequence shown here is derived from an EMBL/GenBank/DDBJ whole genome shotgun (WGS) entry which is preliminary data.</text>
</comment>
<keyword evidence="2" id="KW-1185">Reference proteome</keyword>
<proteinExistence type="predicted"/>
<sequence length="435" mass="45408">MVSKGAGMNSLVNNAGSLDTGFAEAGIFTLKLEGYSETLILGGRIDPASQAIYFTGQARNGVSDRSWFIGCLTPDGNLDPDFGTRGITSGKFGNLSESKGLSIAFLSQGKILLIAETLSSLALARLHPDGSPDTTYGEQGQLIIGNPAATNDTVAASAPSQQHGGQSIATAQADGRIVVAHTYQERGNAGGAYLFMLKSDGTLDLSFNHRGHVKVEHPDHQSAAVNLLSGLMDEDGNAVACGLLTTGTSSAALFVRYTREGYPDPAFGDRGFVINNGTGQYSRLVDLTLQGNKRMLGCGRVADRSYSGLLISLERDGKFNIQFNQAKPLLTRLGNNDTQWSGARQQSDGKIVVVGSMKPASASASASVLVVARFQSNGDSDPTFANGAGWVATPVGSGSFNSRGVMLQGDGKIVAFGYSTPSGDVAGSVLRYFAN</sequence>